<name>A0ABN9TQ35_9DINO</name>
<gene>
    <name evidence="2" type="ORF">PCOR1329_LOCUS41235</name>
</gene>
<accession>A0ABN9TQ35</accession>
<evidence type="ECO:0000256" key="1">
    <source>
        <dbReference type="SAM" id="MobiDB-lite"/>
    </source>
</evidence>
<organism evidence="2 3">
    <name type="scientific">Prorocentrum cordatum</name>
    <dbReference type="NCBI Taxonomy" id="2364126"/>
    <lineage>
        <taxon>Eukaryota</taxon>
        <taxon>Sar</taxon>
        <taxon>Alveolata</taxon>
        <taxon>Dinophyceae</taxon>
        <taxon>Prorocentrales</taxon>
        <taxon>Prorocentraceae</taxon>
        <taxon>Prorocentrum</taxon>
    </lineage>
</organism>
<reference evidence="2" key="1">
    <citation type="submission" date="2023-10" db="EMBL/GenBank/DDBJ databases">
        <authorList>
            <person name="Chen Y."/>
            <person name="Shah S."/>
            <person name="Dougan E. K."/>
            <person name="Thang M."/>
            <person name="Chan C."/>
        </authorList>
    </citation>
    <scope>NUCLEOTIDE SEQUENCE [LARGE SCALE GENOMIC DNA]</scope>
</reference>
<comment type="caution">
    <text evidence="2">The sequence shown here is derived from an EMBL/GenBank/DDBJ whole genome shotgun (WGS) entry which is preliminary data.</text>
</comment>
<feature type="region of interest" description="Disordered" evidence="1">
    <location>
        <begin position="85"/>
        <end position="130"/>
    </location>
</feature>
<protein>
    <submittedName>
        <fullName evidence="2">Uncharacterized protein</fullName>
    </submittedName>
</protein>
<dbReference type="Proteomes" id="UP001189429">
    <property type="component" value="Unassembled WGS sequence"/>
</dbReference>
<proteinExistence type="predicted"/>
<feature type="region of interest" description="Disordered" evidence="1">
    <location>
        <begin position="42"/>
        <end position="69"/>
    </location>
</feature>
<feature type="compositionally biased region" description="Polar residues" evidence="1">
    <location>
        <begin position="54"/>
        <end position="64"/>
    </location>
</feature>
<evidence type="ECO:0000313" key="2">
    <source>
        <dbReference type="EMBL" id="CAK0848242.1"/>
    </source>
</evidence>
<evidence type="ECO:0000313" key="3">
    <source>
        <dbReference type="Proteomes" id="UP001189429"/>
    </source>
</evidence>
<feature type="compositionally biased region" description="Low complexity" evidence="1">
    <location>
        <begin position="116"/>
        <end position="128"/>
    </location>
</feature>
<sequence length="245" mass="26684">MASKDPMPLATTPRFDELLHLLAEEHGKLLQERDRLRRGNENAYDGLRRGSVHSFASSGQSLMQDEQGHEDRLMPLKALASPIASPRLDARSPPGIGGHGSVPSTALDGDSGRVQANGASTSGASNAALPDLHPELWPAWTDQETGDEDRPRSCTSVITQPDHNNVLMENTRLKAFVMTPTSGARSFWDSITAASLSYDIVMLPMLAFYEPEGSAARVLHILTACIWTLDVPMILFHWVFPLGCS</sequence>
<dbReference type="EMBL" id="CAUYUJ010014961">
    <property type="protein sequence ID" value="CAK0848242.1"/>
    <property type="molecule type" value="Genomic_DNA"/>
</dbReference>
<keyword evidence="3" id="KW-1185">Reference proteome</keyword>